<name>A0A517TVC9_9BACT</name>
<dbReference type="GO" id="GO:0015562">
    <property type="term" value="F:efflux transmembrane transporter activity"/>
    <property type="evidence" value="ECO:0007669"/>
    <property type="project" value="InterPro"/>
</dbReference>
<evidence type="ECO:0000313" key="3">
    <source>
        <dbReference type="EMBL" id="QDT72329.1"/>
    </source>
</evidence>
<evidence type="ECO:0000256" key="2">
    <source>
        <dbReference type="SAM" id="MobiDB-lite"/>
    </source>
</evidence>
<dbReference type="InterPro" id="IPR003423">
    <property type="entry name" value="OMP_efflux"/>
</dbReference>
<dbReference type="PANTHER" id="PTHR30203:SF24">
    <property type="entry name" value="BLR4935 PROTEIN"/>
    <property type="match status" value="1"/>
</dbReference>
<reference evidence="3 4" key="1">
    <citation type="submission" date="2019-02" db="EMBL/GenBank/DDBJ databases">
        <title>Deep-cultivation of Planctomycetes and their phenomic and genomic characterization uncovers novel biology.</title>
        <authorList>
            <person name="Wiegand S."/>
            <person name="Jogler M."/>
            <person name="Boedeker C."/>
            <person name="Pinto D."/>
            <person name="Vollmers J."/>
            <person name="Rivas-Marin E."/>
            <person name="Kohn T."/>
            <person name="Peeters S.H."/>
            <person name="Heuer A."/>
            <person name="Rast P."/>
            <person name="Oberbeckmann S."/>
            <person name="Bunk B."/>
            <person name="Jeske O."/>
            <person name="Meyerdierks A."/>
            <person name="Storesund J.E."/>
            <person name="Kallscheuer N."/>
            <person name="Luecker S."/>
            <person name="Lage O.M."/>
            <person name="Pohl T."/>
            <person name="Merkel B.J."/>
            <person name="Hornburger P."/>
            <person name="Mueller R.-W."/>
            <person name="Bruemmer F."/>
            <person name="Labrenz M."/>
            <person name="Spormann A.M."/>
            <person name="Op den Camp H."/>
            <person name="Overmann J."/>
            <person name="Amann R."/>
            <person name="Jetten M.S.M."/>
            <person name="Mascher T."/>
            <person name="Medema M.H."/>
            <person name="Devos D.P."/>
            <person name="Kaster A.-K."/>
            <person name="Ovreas L."/>
            <person name="Rohde M."/>
            <person name="Galperin M.Y."/>
            <person name="Jogler C."/>
        </authorList>
    </citation>
    <scope>NUCLEOTIDE SEQUENCE [LARGE SCALE GENOMIC DNA]</scope>
    <source>
        <strain evidence="3 4">I41</strain>
    </source>
</reference>
<feature type="region of interest" description="Disordered" evidence="2">
    <location>
        <begin position="441"/>
        <end position="470"/>
    </location>
</feature>
<sequence>MHAWGILRFVAASVGACALCGGRRPELAAEPLTLQSPAAFAVMEPLPPVSPDGESDARLTLADLEQLSLGSNPSLARLAALVGAARGNAWQAGLPPNPNVGYQGQQLGSGGLAEQHGVVFSQEIIRGGKLRLSRAVADRDRMRAEQELIAQELRVLTDVRIGYFQALLAQRQVELAGNLVQIGEEGSRAVNELFSAEEVGRADVLQAQLEVENARLINQNSRNRYLAAWQELAAVVGDPTLAPQELAGDPTAQAPFIDYQGALSRILSSSPEIAAAMIEIERANVALQRARVEPVANVSVEGLVNWRDNGIGGKPDGGVAVSVPIPVFNRNQGAIAQANHEVMAARQALNELELSLQKRLAATYEQYSNARAQEERYREMILPSAVESLSLTRKMYSAGEANFIALLTAQRTYSQTQLNYLDALRSLRIAEAEIEGMLLSDSLETGGSPTRRTSDVRNSPVPGGIGVFGR</sequence>
<gene>
    <name evidence="3" type="primary">czcC_2</name>
    <name evidence="3" type="ORF">I41_15010</name>
</gene>
<dbReference type="RefSeq" id="WP_145431912.1">
    <property type="nucleotide sequence ID" value="NZ_CP036339.1"/>
</dbReference>
<dbReference type="Pfam" id="PF02321">
    <property type="entry name" value="OEP"/>
    <property type="match status" value="2"/>
</dbReference>
<evidence type="ECO:0000313" key="4">
    <source>
        <dbReference type="Proteomes" id="UP000317909"/>
    </source>
</evidence>
<dbReference type="OrthoDB" id="9791261at2"/>
<dbReference type="InterPro" id="IPR010131">
    <property type="entry name" value="MdtP/NodT-like"/>
</dbReference>
<keyword evidence="4" id="KW-1185">Reference proteome</keyword>
<dbReference type="Proteomes" id="UP000317909">
    <property type="component" value="Chromosome"/>
</dbReference>
<dbReference type="SUPFAM" id="SSF56954">
    <property type="entry name" value="Outer membrane efflux proteins (OEP)"/>
    <property type="match status" value="1"/>
</dbReference>
<proteinExistence type="inferred from homology"/>
<organism evidence="3 4">
    <name type="scientific">Lacipirellula limnantheis</name>
    <dbReference type="NCBI Taxonomy" id="2528024"/>
    <lineage>
        <taxon>Bacteria</taxon>
        <taxon>Pseudomonadati</taxon>
        <taxon>Planctomycetota</taxon>
        <taxon>Planctomycetia</taxon>
        <taxon>Pirellulales</taxon>
        <taxon>Lacipirellulaceae</taxon>
        <taxon>Lacipirellula</taxon>
    </lineage>
</organism>
<dbReference type="EMBL" id="CP036339">
    <property type="protein sequence ID" value="QDT72329.1"/>
    <property type="molecule type" value="Genomic_DNA"/>
</dbReference>
<protein>
    <submittedName>
        <fullName evidence="3">Cobalt-zinc-cadmium resistance protein CzcC</fullName>
    </submittedName>
</protein>
<evidence type="ECO:0000256" key="1">
    <source>
        <dbReference type="ARBA" id="ARBA00007613"/>
    </source>
</evidence>
<accession>A0A517TVC9</accession>
<dbReference type="AlphaFoldDB" id="A0A517TVC9"/>
<dbReference type="Gene3D" id="1.20.1600.10">
    <property type="entry name" value="Outer membrane efflux proteins (OEP)"/>
    <property type="match status" value="1"/>
</dbReference>
<comment type="similarity">
    <text evidence="1">Belongs to the outer membrane factor (OMF) (TC 1.B.17) family.</text>
</comment>
<dbReference type="KEGG" id="llh:I41_15010"/>
<feature type="compositionally biased region" description="Polar residues" evidence="2">
    <location>
        <begin position="442"/>
        <end position="451"/>
    </location>
</feature>
<dbReference type="PANTHER" id="PTHR30203">
    <property type="entry name" value="OUTER MEMBRANE CATION EFFLUX PROTEIN"/>
    <property type="match status" value="1"/>
</dbReference>